<comment type="similarity">
    <text evidence="1">Belongs to the metallo-beta-lactamase superfamily.</text>
</comment>
<dbReference type="PROSITE" id="PS51318">
    <property type="entry name" value="TAT"/>
    <property type="match status" value="1"/>
</dbReference>
<dbReference type="InterPro" id="IPR001279">
    <property type="entry name" value="Metallo-B-lactamas"/>
</dbReference>
<dbReference type="Pfam" id="PF00753">
    <property type="entry name" value="Lactamase_B"/>
    <property type="match status" value="1"/>
</dbReference>
<dbReference type="SUPFAM" id="SSF56281">
    <property type="entry name" value="Metallo-hydrolase/oxidoreductase"/>
    <property type="match status" value="1"/>
</dbReference>
<dbReference type="PANTHER" id="PTHR42978">
    <property type="entry name" value="QUORUM-QUENCHING LACTONASE YTNP-RELATED-RELATED"/>
    <property type="match status" value="1"/>
</dbReference>
<keyword evidence="4" id="KW-0862">Zinc</keyword>
<keyword evidence="2" id="KW-0479">Metal-binding</keyword>
<proteinExistence type="inferred from homology"/>
<name>A0A3S4F6Z9_9BRAD</name>
<dbReference type="EMBL" id="UWOC01000007">
    <property type="protein sequence ID" value="VCU07011.1"/>
    <property type="molecule type" value="Genomic_DNA"/>
</dbReference>
<evidence type="ECO:0000313" key="7">
    <source>
        <dbReference type="EMBL" id="VCU07011.1"/>
    </source>
</evidence>
<evidence type="ECO:0000313" key="8">
    <source>
        <dbReference type="Proteomes" id="UP000289200"/>
    </source>
</evidence>
<feature type="signal peptide" evidence="5">
    <location>
        <begin position="1"/>
        <end position="26"/>
    </location>
</feature>
<keyword evidence="8" id="KW-1185">Reference proteome</keyword>
<reference evidence="8" key="1">
    <citation type="submission" date="2018-10" db="EMBL/GenBank/DDBJ databases">
        <authorList>
            <person name="Peiro R."/>
            <person name="Begona"/>
            <person name="Cbmso G."/>
            <person name="Lopez M."/>
            <person name="Gonzalez S."/>
            <person name="Sacristan E."/>
            <person name="Castillo E."/>
        </authorList>
    </citation>
    <scope>NUCLEOTIDE SEQUENCE [LARGE SCALE GENOMIC DNA]</scope>
</reference>
<dbReference type="OrthoDB" id="9773738at2"/>
<comment type="caution">
    <text evidence="7">The sequence shown here is derived from an EMBL/GenBank/DDBJ whole genome shotgun (WGS) entry which is preliminary data.</text>
</comment>
<evidence type="ECO:0000256" key="4">
    <source>
        <dbReference type="ARBA" id="ARBA00022833"/>
    </source>
</evidence>
<evidence type="ECO:0000256" key="5">
    <source>
        <dbReference type="SAM" id="SignalP"/>
    </source>
</evidence>
<evidence type="ECO:0000256" key="3">
    <source>
        <dbReference type="ARBA" id="ARBA00022801"/>
    </source>
</evidence>
<dbReference type="Proteomes" id="UP000289200">
    <property type="component" value="Unassembled WGS sequence"/>
</dbReference>
<feature type="chain" id="PRO_5018663333" evidence="5">
    <location>
        <begin position="27"/>
        <end position="338"/>
    </location>
</feature>
<dbReference type="CDD" id="cd07720">
    <property type="entry name" value="OPHC2-like_MBL-fold"/>
    <property type="match status" value="1"/>
</dbReference>
<dbReference type="InterPro" id="IPR051013">
    <property type="entry name" value="MBL_superfamily_lactonases"/>
</dbReference>
<protein>
    <submittedName>
        <fullName evidence="7">Quorum-quenching lactonase YtnP</fullName>
    </submittedName>
</protein>
<dbReference type="Gene3D" id="3.60.15.10">
    <property type="entry name" value="Ribonuclease Z/Hydroxyacylglutathione hydrolase-like"/>
    <property type="match status" value="1"/>
</dbReference>
<evidence type="ECO:0000256" key="1">
    <source>
        <dbReference type="ARBA" id="ARBA00007749"/>
    </source>
</evidence>
<sequence length="338" mass="35144">MNDMTRRTVLAAAALGAAGAALPASAQQGSGAASSPAAASSAASAAASGTPPGFHRYKVGSIEVTVVADGARTFPMPDNFVVNVPKEQVVAAATGAGMEAGKMTIVFNPLVVSTGGKLVVIDTGNGPAAFQQSNGAVGRFHTNLAAAGIDPAKVDAVVISHFHGDHINGLLGADGKPLYPNAEVLVPQAEWAFWMDDANMGRAAGGPTEGNFKNARRVFDGLGRKPTPYVHDKEVVGGITPIATPGHTPGHTSFMLASGNDRVLVQSDVTNHPALFLRNPGWRIMYDMDAAQAEATRRRVFDMAAAEKMRLQGFHFPFPASGFVEKDGADNYRLVVVT</sequence>
<dbReference type="GO" id="GO:0046872">
    <property type="term" value="F:metal ion binding"/>
    <property type="evidence" value="ECO:0007669"/>
    <property type="project" value="UniProtKB-KW"/>
</dbReference>
<keyword evidence="5" id="KW-0732">Signal</keyword>
<organism evidence="7 8">
    <name type="scientific">Rhodoplanes serenus</name>
    <dbReference type="NCBI Taxonomy" id="200615"/>
    <lineage>
        <taxon>Bacteria</taxon>
        <taxon>Pseudomonadati</taxon>
        <taxon>Pseudomonadota</taxon>
        <taxon>Alphaproteobacteria</taxon>
        <taxon>Hyphomicrobiales</taxon>
        <taxon>Nitrobacteraceae</taxon>
        <taxon>Rhodoplanes</taxon>
    </lineage>
</organism>
<dbReference type="PANTHER" id="PTHR42978:SF6">
    <property type="entry name" value="QUORUM-QUENCHING LACTONASE YTNP-RELATED"/>
    <property type="match status" value="1"/>
</dbReference>
<dbReference type="AlphaFoldDB" id="A0A3S4F6Z9"/>
<accession>A0A3S4F6Z9</accession>
<keyword evidence="3" id="KW-0378">Hydrolase</keyword>
<feature type="domain" description="Metallo-beta-lactamase" evidence="6">
    <location>
        <begin position="106"/>
        <end position="315"/>
    </location>
</feature>
<gene>
    <name evidence="7" type="primary">ytnP_1</name>
    <name evidence="7" type="ORF">RHODGE_RHODGE_00101</name>
</gene>
<evidence type="ECO:0000259" key="6">
    <source>
        <dbReference type="SMART" id="SM00849"/>
    </source>
</evidence>
<dbReference type="RefSeq" id="WP_129607209.1">
    <property type="nucleotide sequence ID" value="NZ_UWOC01000007.1"/>
</dbReference>
<dbReference type="GO" id="GO:0016787">
    <property type="term" value="F:hydrolase activity"/>
    <property type="evidence" value="ECO:0007669"/>
    <property type="project" value="UniProtKB-KW"/>
</dbReference>
<dbReference type="InterPro" id="IPR006311">
    <property type="entry name" value="TAT_signal"/>
</dbReference>
<dbReference type="SMART" id="SM00849">
    <property type="entry name" value="Lactamase_B"/>
    <property type="match status" value="1"/>
</dbReference>
<dbReference type="InterPro" id="IPR036866">
    <property type="entry name" value="RibonucZ/Hydroxyglut_hydro"/>
</dbReference>
<evidence type="ECO:0000256" key="2">
    <source>
        <dbReference type="ARBA" id="ARBA00022723"/>
    </source>
</evidence>